<evidence type="ECO:0000256" key="1">
    <source>
        <dbReference type="ARBA" id="ARBA00009986"/>
    </source>
</evidence>
<proteinExistence type="inferred from homology"/>
<evidence type="ECO:0000256" key="4">
    <source>
        <dbReference type="ARBA" id="ARBA00037885"/>
    </source>
</evidence>
<dbReference type="GO" id="GO:0004029">
    <property type="term" value="F:aldehyde dehydrogenase (NAD+) activity"/>
    <property type="evidence" value="ECO:0007669"/>
    <property type="project" value="UniProtKB-ARBA"/>
</dbReference>
<dbReference type="SUPFAM" id="SSF53720">
    <property type="entry name" value="ALDH-like"/>
    <property type="match status" value="1"/>
</dbReference>
<dbReference type="InterPro" id="IPR016160">
    <property type="entry name" value="Ald_DH_CS_CYS"/>
</dbReference>
<sequence>MEELLLRTAAANTVRVRAPLSTYKYAAAVRKPAQEREHPTVYPIHHHHTTTVAAIVVMPETYVHKFDTPVFKGEISIPLGLYIDGKFVDGANGTFIDVINPSNGKLITKIVEGTPKDLDAAVAAAHKAFETTWGLHTNGFQRARLLNKLADLMEQNADQLAAIEALDNGKTFNWARTTDVDHSIRCIRYYAGWADKVQGKTIETSEAKLVYTRHEPIGVVGQIIPWNFPLQMMVWKIGPALATGCSVVLKPSEFTPLSALYMASLIDQAGFPAGSFNLVNGYGGTVGQAMAEHNGIEKIAFTGSTLVGRKIMEAAAKSNLKKVTLELGGKSPSIVFDDADIDEAVKWAAFGIYYNHGQCCCAGSRIYVHEKIYDEFMKRFTAHTKNLKVGDPFDPEVFQGPQVSQQQYDRIMGYIKSGVEDGATIAVGGERAGQEGYFIQPTIFTNVKPSMKIVQEEIFGPVCVVLKFKDEDDIVAQANDTIYGLAASVYSQNVTRALSTAHKIRAGTVWVNAANMLYPQVPFGGYKQSGIGRELGEYALDNYTAVKAVQVNLHISL</sequence>
<dbReference type="GO" id="GO:0019413">
    <property type="term" value="P:acetate biosynthetic process"/>
    <property type="evidence" value="ECO:0007669"/>
    <property type="project" value="UniProtKB-ARBA"/>
</dbReference>
<dbReference type="Proteomes" id="UP001215151">
    <property type="component" value="Unassembled WGS sequence"/>
</dbReference>
<evidence type="ECO:0000256" key="5">
    <source>
        <dbReference type="PROSITE-ProRule" id="PRU10007"/>
    </source>
</evidence>
<dbReference type="InterPro" id="IPR029510">
    <property type="entry name" value="Ald_DH_CS_GLU"/>
</dbReference>
<dbReference type="GO" id="GO:0005739">
    <property type="term" value="C:mitochondrion"/>
    <property type="evidence" value="ECO:0007669"/>
    <property type="project" value="UniProtKB-ARBA"/>
</dbReference>
<dbReference type="PROSITE" id="PS00070">
    <property type="entry name" value="ALDEHYDE_DEHYDR_CYS"/>
    <property type="match status" value="1"/>
</dbReference>
<dbReference type="PANTHER" id="PTHR11699">
    <property type="entry name" value="ALDEHYDE DEHYDROGENASE-RELATED"/>
    <property type="match status" value="1"/>
</dbReference>
<feature type="domain" description="Aldehyde dehydrogenase" evidence="7">
    <location>
        <begin position="87"/>
        <end position="549"/>
    </location>
</feature>
<evidence type="ECO:0000256" key="6">
    <source>
        <dbReference type="RuleBase" id="RU003345"/>
    </source>
</evidence>
<dbReference type="EMBL" id="JAPEVG010000083">
    <property type="protein sequence ID" value="KAJ8487181.1"/>
    <property type="molecule type" value="Genomic_DNA"/>
</dbReference>
<keyword evidence="2 6" id="KW-0560">Oxidoreductase</keyword>
<protein>
    <recommendedName>
        <fullName evidence="7">Aldehyde dehydrogenase domain-containing protein</fullName>
    </recommendedName>
</protein>
<comment type="similarity">
    <text evidence="1 6">Belongs to the aldehyde dehydrogenase family.</text>
</comment>
<name>A0AAD7TWI4_9APHY</name>
<dbReference type="PROSITE" id="PS00687">
    <property type="entry name" value="ALDEHYDE_DEHYDR_GLU"/>
    <property type="match status" value="1"/>
</dbReference>
<dbReference type="Gene3D" id="3.40.605.10">
    <property type="entry name" value="Aldehyde Dehydrogenase, Chain A, domain 1"/>
    <property type="match status" value="1"/>
</dbReference>
<evidence type="ECO:0000256" key="2">
    <source>
        <dbReference type="ARBA" id="ARBA00023002"/>
    </source>
</evidence>
<dbReference type="InterPro" id="IPR016162">
    <property type="entry name" value="Ald_DH_N"/>
</dbReference>
<comment type="caution">
    <text evidence="8">The sequence shown here is derived from an EMBL/GenBank/DDBJ whole genome shotgun (WGS) entry which is preliminary data.</text>
</comment>
<comment type="pathway">
    <text evidence="4">Alcohol metabolism; ethanol degradation; acetate from ethanol: step 2/2.</text>
</comment>
<dbReference type="AlphaFoldDB" id="A0AAD7TWI4"/>
<evidence type="ECO:0000256" key="3">
    <source>
        <dbReference type="ARBA" id="ARBA00023027"/>
    </source>
</evidence>
<evidence type="ECO:0000313" key="9">
    <source>
        <dbReference type="Proteomes" id="UP001215151"/>
    </source>
</evidence>
<keyword evidence="9" id="KW-1185">Reference proteome</keyword>
<dbReference type="FunFam" id="3.40.605.10:FF:000011">
    <property type="entry name" value="ALD5p Mitochondrial aldehyde dehydrogenase"/>
    <property type="match status" value="1"/>
</dbReference>
<organism evidence="8 9">
    <name type="scientific">Trametes cubensis</name>
    <dbReference type="NCBI Taxonomy" id="1111947"/>
    <lineage>
        <taxon>Eukaryota</taxon>
        <taxon>Fungi</taxon>
        <taxon>Dikarya</taxon>
        <taxon>Basidiomycota</taxon>
        <taxon>Agaricomycotina</taxon>
        <taxon>Agaricomycetes</taxon>
        <taxon>Polyporales</taxon>
        <taxon>Polyporaceae</taxon>
        <taxon>Trametes</taxon>
    </lineage>
</organism>
<dbReference type="InterPro" id="IPR016163">
    <property type="entry name" value="Ald_DH_C"/>
</dbReference>
<dbReference type="Pfam" id="PF00171">
    <property type="entry name" value="Aldedh"/>
    <property type="match status" value="1"/>
</dbReference>
<dbReference type="InterPro" id="IPR015590">
    <property type="entry name" value="Aldehyde_DH_dom"/>
</dbReference>
<accession>A0AAD7TWI4</accession>
<dbReference type="FunFam" id="3.40.309.10:FF:000001">
    <property type="entry name" value="Mitochondrial aldehyde dehydrogenase 2"/>
    <property type="match status" value="1"/>
</dbReference>
<dbReference type="Gene3D" id="3.40.309.10">
    <property type="entry name" value="Aldehyde Dehydrogenase, Chain A, domain 2"/>
    <property type="match status" value="1"/>
</dbReference>
<gene>
    <name evidence="8" type="ORF">ONZ51_g4321</name>
</gene>
<evidence type="ECO:0000259" key="7">
    <source>
        <dbReference type="Pfam" id="PF00171"/>
    </source>
</evidence>
<keyword evidence="3" id="KW-0520">NAD</keyword>
<dbReference type="CDD" id="cd07091">
    <property type="entry name" value="ALDH_F1-2_Ald2-like"/>
    <property type="match status" value="1"/>
</dbReference>
<dbReference type="InterPro" id="IPR016161">
    <property type="entry name" value="Ald_DH/histidinol_DH"/>
</dbReference>
<dbReference type="FunFam" id="3.40.605.10:FF:000026">
    <property type="entry name" value="Aldehyde dehydrogenase, putative"/>
    <property type="match status" value="1"/>
</dbReference>
<evidence type="ECO:0000313" key="8">
    <source>
        <dbReference type="EMBL" id="KAJ8487181.1"/>
    </source>
</evidence>
<reference evidence="8" key="1">
    <citation type="submission" date="2022-11" db="EMBL/GenBank/DDBJ databases">
        <title>Genome Sequence of Cubamyces cubensis.</title>
        <authorList>
            <person name="Buettner E."/>
        </authorList>
    </citation>
    <scope>NUCLEOTIDE SEQUENCE</scope>
    <source>
        <strain evidence="8">MPL-01</strain>
    </source>
</reference>
<feature type="active site" evidence="5">
    <location>
        <position position="326"/>
    </location>
</feature>